<comment type="caution">
    <text evidence="2">The sequence shown here is derived from an EMBL/GenBank/DDBJ whole genome shotgun (WGS) entry which is preliminary data.</text>
</comment>
<dbReference type="AlphaFoldDB" id="A0A9D4UI06"/>
<dbReference type="Proteomes" id="UP000886520">
    <property type="component" value="Chromosome 17"/>
</dbReference>
<feature type="region of interest" description="Disordered" evidence="1">
    <location>
        <begin position="175"/>
        <end position="203"/>
    </location>
</feature>
<dbReference type="OrthoDB" id="1897217at2759"/>
<name>A0A9D4UI06_ADICA</name>
<protein>
    <submittedName>
        <fullName evidence="2">Uncharacterized protein</fullName>
    </submittedName>
</protein>
<gene>
    <name evidence="2" type="ORF">GOP47_0018209</name>
</gene>
<dbReference type="EMBL" id="JABFUD020000017">
    <property type="protein sequence ID" value="KAI5067681.1"/>
    <property type="molecule type" value="Genomic_DNA"/>
</dbReference>
<sequence>MVMRVSFAYQPSFSRSTASELYSVTSVSCCSKGKQRLFFTAVCSLPARDVVIDFGKYKGCKMGTLPSRYLQWLVREAHHSSLTVWGDYAKQVLQDPYYKDRLEWQSIEKLGVRGEMQKGGPLAASAGVKGSMIALGWDLLDSSAWSKVNFSLLGTTVGGRIPRKELNQLQSAIAKPKPKTVPPKPAMEATMSTSSGGRVSPSRLDGSFSSLKVTGNNTILSSKLTNIKASVGESQPTKSLTLQEELLRRRQLRRERSAPKSLTTLPPAIDDVQSVFPGRESLLNRARKRADT</sequence>
<organism evidence="2 3">
    <name type="scientific">Adiantum capillus-veneris</name>
    <name type="common">Maidenhair fern</name>
    <dbReference type="NCBI Taxonomy" id="13818"/>
    <lineage>
        <taxon>Eukaryota</taxon>
        <taxon>Viridiplantae</taxon>
        <taxon>Streptophyta</taxon>
        <taxon>Embryophyta</taxon>
        <taxon>Tracheophyta</taxon>
        <taxon>Polypodiopsida</taxon>
        <taxon>Polypodiidae</taxon>
        <taxon>Polypodiales</taxon>
        <taxon>Pteridineae</taxon>
        <taxon>Pteridaceae</taxon>
        <taxon>Vittarioideae</taxon>
        <taxon>Adiantum</taxon>
    </lineage>
</organism>
<evidence type="ECO:0000256" key="1">
    <source>
        <dbReference type="SAM" id="MobiDB-lite"/>
    </source>
</evidence>
<dbReference type="PANTHER" id="PTHR38357:SF1">
    <property type="entry name" value="EXPRESSED PROTEIN"/>
    <property type="match status" value="1"/>
</dbReference>
<dbReference type="PANTHER" id="PTHR38357">
    <property type="entry name" value="EXPRESSED PROTEIN"/>
    <property type="match status" value="1"/>
</dbReference>
<proteinExistence type="predicted"/>
<reference evidence="2" key="1">
    <citation type="submission" date="2021-01" db="EMBL/GenBank/DDBJ databases">
        <title>Adiantum capillus-veneris genome.</title>
        <authorList>
            <person name="Fang Y."/>
            <person name="Liao Q."/>
        </authorList>
    </citation>
    <scope>NUCLEOTIDE SEQUENCE</scope>
    <source>
        <strain evidence="2">H3</strain>
        <tissue evidence="2">Leaf</tissue>
    </source>
</reference>
<keyword evidence="3" id="KW-1185">Reference proteome</keyword>
<accession>A0A9D4UI06</accession>
<evidence type="ECO:0000313" key="2">
    <source>
        <dbReference type="EMBL" id="KAI5067681.1"/>
    </source>
</evidence>
<dbReference type="GO" id="GO:0009536">
    <property type="term" value="C:plastid"/>
    <property type="evidence" value="ECO:0007669"/>
    <property type="project" value="TreeGrafter"/>
</dbReference>
<evidence type="ECO:0000313" key="3">
    <source>
        <dbReference type="Proteomes" id="UP000886520"/>
    </source>
</evidence>